<dbReference type="NCBIfam" id="NF002060">
    <property type="entry name" value="PRK00892.1"/>
    <property type="match status" value="1"/>
</dbReference>
<evidence type="ECO:0000256" key="1">
    <source>
        <dbReference type="ARBA" id="ARBA00022516"/>
    </source>
</evidence>
<name>A0ABX7QBM3_9FLAO</name>
<evidence type="ECO:0000256" key="6">
    <source>
        <dbReference type="ARBA" id="ARBA00023315"/>
    </source>
</evidence>
<keyword evidence="1" id="KW-0444">Lipid biosynthesis</keyword>
<keyword evidence="4" id="KW-0677">Repeat</keyword>
<dbReference type="EC" id="2.3.1.191" evidence="9"/>
<dbReference type="CDD" id="cd03352">
    <property type="entry name" value="LbH_LpxD"/>
    <property type="match status" value="1"/>
</dbReference>
<keyword evidence="10" id="KW-1185">Reference proteome</keyword>
<evidence type="ECO:0000256" key="2">
    <source>
        <dbReference type="ARBA" id="ARBA00022556"/>
    </source>
</evidence>
<evidence type="ECO:0000256" key="4">
    <source>
        <dbReference type="ARBA" id="ARBA00022737"/>
    </source>
</evidence>
<evidence type="ECO:0000313" key="9">
    <source>
        <dbReference type="EMBL" id="QSW88446.1"/>
    </source>
</evidence>
<evidence type="ECO:0000256" key="5">
    <source>
        <dbReference type="ARBA" id="ARBA00023098"/>
    </source>
</evidence>
<dbReference type="Gene3D" id="3.40.1390.10">
    <property type="entry name" value="MurE/MurF, N-terminal domain"/>
    <property type="match status" value="1"/>
</dbReference>
<organism evidence="9 10">
    <name type="scientific">Flavobacterium endoglycinae</name>
    <dbReference type="NCBI Taxonomy" id="2816357"/>
    <lineage>
        <taxon>Bacteria</taxon>
        <taxon>Pseudomonadati</taxon>
        <taxon>Bacteroidota</taxon>
        <taxon>Flavobacteriia</taxon>
        <taxon>Flavobacteriales</taxon>
        <taxon>Flavobacteriaceae</taxon>
        <taxon>Flavobacterium</taxon>
    </lineage>
</organism>
<reference evidence="9 10" key="1">
    <citation type="submission" date="2021-03" db="EMBL/GenBank/DDBJ databases">
        <title>Flavobacterium kribbensis sp. nov, an endophytic bacteria, isolated from soybean.</title>
        <authorList>
            <person name="Lee J."/>
            <person name="Seo J."/>
        </authorList>
    </citation>
    <scope>NUCLEOTIDE SEQUENCE [LARGE SCALE GENOMIC DNA]</scope>
    <source>
        <strain evidence="9 10">BB8</strain>
    </source>
</reference>
<sequence length="327" mass="34145">MKKFSVHEICTHLHGITDGKTSAMVSSAGSPETAQPYQITFLGNKKFERLWPKSKALVAVVDKNSVLDPGPGRALIKVDSVELAMCRVLELFRPVAVRFENNIHHSAVIHKSAEIGSQTKIGAGVYVGAGCILEHNVTIYPNVTVLDGCFIGSGTVIWPGTVIRENCRIGLRTIIHSNAVIGADGFGFVKCPVEGLVKVPHIGNVVIGDDVEIGAAVCIDRAKFASTVIGNSCKIDNLVQIGHNCIVGEHCIIAGNSGLAGSVKLGRGVVIGGGSSIKDHVTIGDGATVGGGSGVISDVCAGDTVLGYPALKATVTLKHWASIKEKK</sequence>
<accession>A0ABX7QBM3</accession>
<dbReference type="SUPFAM" id="SSF51161">
    <property type="entry name" value="Trimeric LpxA-like enzymes"/>
    <property type="match status" value="1"/>
</dbReference>
<dbReference type="Proteomes" id="UP000663440">
    <property type="component" value="Chromosome"/>
</dbReference>
<dbReference type="InterPro" id="IPR011004">
    <property type="entry name" value="Trimer_LpxA-like_sf"/>
</dbReference>
<keyword evidence="2" id="KW-0441">Lipid A biosynthesis</keyword>
<protein>
    <submittedName>
        <fullName evidence="9">UDP-3-O-(3-hydroxymyristoyl)glucosamine N-acyltransferase</fullName>
        <ecNumber evidence="9">2.3.1.191</ecNumber>
    </submittedName>
</protein>
<dbReference type="NCBIfam" id="TIGR01853">
    <property type="entry name" value="lipid_A_lpxD"/>
    <property type="match status" value="1"/>
</dbReference>
<dbReference type="InterPro" id="IPR056729">
    <property type="entry name" value="GMPPB_C"/>
</dbReference>
<feature type="domain" description="UDP-3-O-[3-hydroxymyristoyl] glucosamine N-acyltransferase non-repeat region" evidence="7">
    <location>
        <begin position="25"/>
        <end position="91"/>
    </location>
</feature>
<dbReference type="InterPro" id="IPR020573">
    <property type="entry name" value="UDP_GlcNAc_AcTrfase_non-rep"/>
</dbReference>
<keyword evidence="6 9" id="KW-0012">Acyltransferase</keyword>
<dbReference type="GO" id="GO:0103118">
    <property type="term" value="F:UDP-3-O-[(3R)-3-hydroxyacyl]-glucosamine N-acyltransferase activity"/>
    <property type="evidence" value="ECO:0007669"/>
    <property type="project" value="UniProtKB-EC"/>
</dbReference>
<dbReference type="RefSeq" id="WP_207295649.1">
    <property type="nucleotide sequence ID" value="NZ_CP071448.1"/>
</dbReference>
<evidence type="ECO:0000259" key="8">
    <source>
        <dbReference type="Pfam" id="PF25087"/>
    </source>
</evidence>
<dbReference type="PROSITE" id="PS00101">
    <property type="entry name" value="HEXAPEP_TRANSFERASES"/>
    <property type="match status" value="1"/>
</dbReference>
<dbReference type="InterPro" id="IPR001451">
    <property type="entry name" value="Hexapep"/>
</dbReference>
<feature type="domain" description="Mannose-1-phosphate guanyltransferase C-terminal" evidence="8">
    <location>
        <begin position="105"/>
        <end position="220"/>
    </location>
</feature>
<dbReference type="Gene3D" id="2.160.10.10">
    <property type="entry name" value="Hexapeptide repeat proteins"/>
    <property type="match status" value="1"/>
</dbReference>
<proteinExistence type="predicted"/>
<dbReference type="PANTHER" id="PTHR43378">
    <property type="entry name" value="UDP-3-O-ACYLGLUCOSAMINE N-ACYLTRANSFERASE"/>
    <property type="match status" value="1"/>
</dbReference>
<keyword evidence="5" id="KW-0443">Lipid metabolism</keyword>
<dbReference type="Pfam" id="PF00132">
    <property type="entry name" value="Hexapep"/>
    <property type="match status" value="1"/>
</dbReference>
<dbReference type="EMBL" id="CP071448">
    <property type="protein sequence ID" value="QSW88446.1"/>
    <property type="molecule type" value="Genomic_DNA"/>
</dbReference>
<dbReference type="Pfam" id="PF04613">
    <property type="entry name" value="LpxD"/>
    <property type="match status" value="1"/>
</dbReference>
<dbReference type="Pfam" id="PF25087">
    <property type="entry name" value="GMPPB_C"/>
    <property type="match status" value="1"/>
</dbReference>
<dbReference type="InterPro" id="IPR007691">
    <property type="entry name" value="LpxD"/>
</dbReference>
<dbReference type="PANTHER" id="PTHR43378:SF2">
    <property type="entry name" value="UDP-3-O-ACYLGLUCOSAMINE N-ACYLTRANSFERASE 1, MITOCHONDRIAL-RELATED"/>
    <property type="match status" value="1"/>
</dbReference>
<keyword evidence="3 9" id="KW-0808">Transferase</keyword>
<dbReference type="InterPro" id="IPR018357">
    <property type="entry name" value="Hexapep_transf_CS"/>
</dbReference>
<evidence type="ECO:0000259" key="7">
    <source>
        <dbReference type="Pfam" id="PF04613"/>
    </source>
</evidence>
<evidence type="ECO:0000313" key="10">
    <source>
        <dbReference type="Proteomes" id="UP000663440"/>
    </source>
</evidence>
<evidence type="ECO:0000256" key="3">
    <source>
        <dbReference type="ARBA" id="ARBA00022679"/>
    </source>
</evidence>
<gene>
    <name evidence="9" type="primary">lpxD</name>
    <name evidence="9" type="ORF">J0383_19600</name>
</gene>